<feature type="domain" description="Aminoglycoside phosphotransferase" evidence="1">
    <location>
        <begin position="115"/>
        <end position="345"/>
    </location>
</feature>
<protein>
    <recommendedName>
        <fullName evidence="1">Aminoglycoside phosphotransferase domain-containing protein</fullName>
    </recommendedName>
</protein>
<gene>
    <name evidence="2" type="ORF">AC578_7573</name>
</gene>
<dbReference type="Pfam" id="PF01636">
    <property type="entry name" value="APH"/>
    <property type="match status" value="1"/>
</dbReference>
<dbReference type="STRING" id="321146.A0A139HRI1"/>
<dbReference type="Gene3D" id="3.90.1200.10">
    <property type="match status" value="1"/>
</dbReference>
<dbReference type="Proteomes" id="UP000070133">
    <property type="component" value="Unassembled WGS sequence"/>
</dbReference>
<comment type="caution">
    <text evidence="2">The sequence shown here is derived from an EMBL/GenBank/DDBJ whole genome shotgun (WGS) entry which is preliminary data.</text>
</comment>
<dbReference type="AlphaFoldDB" id="A0A139HRI1"/>
<dbReference type="InterPro" id="IPR002575">
    <property type="entry name" value="Aminoglycoside_PTrfase"/>
</dbReference>
<sequence length="463" mass="51792">MPPQPSTSAHAVHCRLDEREKVSGGSFGSVHFAGPSLSFTSAEVVAHIRLVLATTIDTEIDTDTIVGDTGPVELKDSRSIKRATMTGPVRQPIDQASLERYLEKNVPEIKTPLDLKQFGFGQSNPTYLLTASDGRRYVLRKKPPGKILSKTAHRVDREYTVLHALQKTDVPVPNTYAFSDDDSIVGTPFYIMEFLDGRFIKNPAIPDVSAEHRHEIWRDAVRTMAKLHRINHKEIGLEKFGKPNGFYKRQIRTFKGLSQSQADAKDQDTGEAVGQLPAFDEFVEFFSNEQNQPYDRGVLFHGDFKIDNLVFHKTEPKVIGILDWEMVTIGHPLGDLTNLLSPWTISNATPSWPRKHADEAFLDPSRSGSTAKDWPGLPTHAECVQWYQQDVGFDVSQQDLAWATAFALFRDSIIFQGIAARYALRQASSAEAQSYGNERVPFAEMALAKVNEAKSKLNSKPRL</sequence>
<evidence type="ECO:0000259" key="1">
    <source>
        <dbReference type="Pfam" id="PF01636"/>
    </source>
</evidence>
<accession>A0A139HRI1</accession>
<name>A0A139HRI1_9PEZI</name>
<reference evidence="2 3" key="1">
    <citation type="submission" date="2015-07" db="EMBL/GenBank/DDBJ databases">
        <title>Comparative genomics of the Sigatoka disease complex on banana suggests a link between parallel evolutionary changes in Pseudocercospora fijiensis and Pseudocercospora eumusae and increased virulence on the banana host.</title>
        <authorList>
            <person name="Chang T.-C."/>
            <person name="Salvucci A."/>
            <person name="Crous P.W."/>
            <person name="Stergiopoulos I."/>
        </authorList>
    </citation>
    <scope>NUCLEOTIDE SEQUENCE [LARGE SCALE GENOMIC DNA]</scope>
    <source>
        <strain evidence="2 3">CBS 114824</strain>
    </source>
</reference>
<organism evidence="2 3">
    <name type="scientific">Pseudocercospora eumusae</name>
    <dbReference type="NCBI Taxonomy" id="321146"/>
    <lineage>
        <taxon>Eukaryota</taxon>
        <taxon>Fungi</taxon>
        <taxon>Dikarya</taxon>
        <taxon>Ascomycota</taxon>
        <taxon>Pezizomycotina</taxon>
        <taxon>Dothideomycetes</taxon>
        <taxon>Dothideomycetidae</taxon>
        <taxon>Mycosphaerellales</taxon>
        <taxon>Mycosphaerellaceae</taxon>
        <taxon>Pseudocercospora</taxon>
    </lineage>
</organism>
<proteinExistence type="predicted"/>
<dbReference type="PANTHER" id="PTHR47829:SF1">
    <property type="entry name" value="HAD FAMILY PHOSPHATASE"/>
    <property type="match status" value="1"/>
</dbReference>
<dbReference type="InterPro" id="IPR041726">
    <property type="entry name" value="ACAD10_11_N"/>
</dbReference>
<dbReference type="SUPFAM" id="SSF56112">
    <property type="entry name" value="Protein kinase-like (PK-like)"/>
    <property type="match status" value="1"/>
</dbReference>
<keyword evidence="3" id="KW-1185">Reference proteome</keyword>
<dbReference type="InterPro" id="IPR011009">
    <property type="entry name" value="Kinase-like_dom_sf"/>
</dbReference>
<dbReference type="Gene3D" id="3.30.200.20">
    <property type="entry name" value="Phosphorylase Kinase, domain 1"/>
    <property type="match status" value="1"/>
</dbReference>
<dbReference type="EMBL" id="LFZN01000015">
    <property type="protein sequence ID" value="KXT05095.1"/>
    <property type="molecule type" value="Genomic_DNA"/>
</dbReference>
<dbReference type="OrthoDB" id="191037at2759"/>
<evidence type="ECO:0000313" key="2">
    <source>
        <dbReference type="EMBL" id="KXT05095.1"/>
    </source>
</evidence>
<dbReference type="CDD" id="cd05154">
    <property type="entry name" value="ACAD10_11_N-like"/>
    <property type="match status" value="1"/>
</dbReference>
<dbReference type="PANTHER" id="PTHR47829">
    <property type="entry name" value="HYDROLASE, PUTATIVE (AFU_ORTHOLOGUE AFUA_1G12880)-RELATED"/>
    <property type="match status" value="1"/>
</dbReference>
<dbReference type="InterPro" id="IPR052898">
    <property type="entry name" value="ACAD10-like"/>
</dbReference>
<evidence type="ECO:0000313" key="3">
    <source>
        <dbReference type="Proteomes" id="UP000070133"/>
    </source>
</evidence>